<dbReference type="InterPro" id="IPR037460">
    <property type="entry name" value="SEST-like"/>
</dbReference>
<dbReference type="PANTHER" id="PTHR37981">
    <property type="entry name" value="LIPASE 2"/>
    <property type="match status" value="1"/>
</dbReference>
<dbReference type="Pfam" id="PF13472">
    <property type="entry name" value="Lipase_GDSL_2"/>
    <property type="match status" value="1"/>
</dbReference>
<dbReference type="Proteomes" id="UP001596072">
    <property type="component" value="Unassembled WGS sequence"/>
</dbReference>
<feature type="domain" description="SGNH hydrolase-type esterase" evidence="1">
    <location>
        <begin position="53"/>
        <end position="324"/>
    </location>
</feature>
<keyword evidence="3" id="KW-1185">Reference proteome</keyword>
<gene>
    <name evidence="2" type="ORF">ACFPQB_12105</name>
</gene>
<proteinExistence type="predicted"/>
<dbReference type="RefSeq" id="WP_136434056.1">
    <property type="nucleotide sequence ID" value="NZ_JBHSNS010000005.1"/>
</dbReference>
<name>A0ABW0ZKR7_9ACTN</name>
<organism evidence="2 3">
    <name type="scientific">Nocardioides vastitatis</name>
    <dbReference type="NCBI Taxonomy" id="2568655"/>
    <lineage>
        <taxon>Bacteria</taxon>
        <taxon>Bacillati</taxon>
        <taxon>Actinomycetota</taxon>
        <taxon>Actinomycetes</taxon>
        <taxon>Propionibacteriales</taxon>
        <taxon>Nocardioidaceae</taxon>
        <taxon>Nocardioides</taxon>
    </lineage>
</organism>
<dbReference type="CDD" id="cd01823">
    <property type="entry name" value="SEST_like"/>
    <property type="match status" value="1"/>
</dbReference>
<keyword evidence="2" id="KW-0378">Hydrolase</keyword>
<evidence type="ECO:0000259" key="1">
    <source>
        <dbReference type="Pfam" id="PF13472"/>
    </source>
</evidence>
<dbReference type="InterPro" id="IPR036514">
    <property type="entry name" value="SGNH_hydro_sf"/>
</dbReference>
<dbReference type="InterPro" id="IPR013830">
    <property type="entry name" value="SGNH_hydro"/>
</dbReference>
<sequence length="336" mass="35184">MTRAILARCTDMLRGRTAPVLLAGLLGLATAPLVGGGPAPSAQAAPRYQEYVALGDSWSADVVLFDRNGTPDDRHAPVDCAQSHDNYPKIVARTLDVPVFRDATCGSATTEHFTAPQELPMGGVNPPQFDRLTATTDLVTVGVGGNDAEVAEGAMTCISASPVGVPTPTLPLPDLLPVVEESAAPLGACKERFTAGGVDQLAENIARAEGKVVAALKEIHRRSPKARVLLVNYLDAIPEKGCWPVVPVTDSDMAYLHSVFTKLNDMLARAAHKGRAELVDTLPLSAGHHVCTGPLTRYVEGLGIVSANDVAVAVPAHPNAAGARSQARSVLQHVAR</sequence>
<evidence type="ECO:0000313" key="3">
    <source>
        <dbReference type="Proteomes" id="UP001596072"/>
    </source>
</evidence>
<protein>
    <submittedName>
        <fullName evidence="2">SGNH/GDSL hydrolase family protein</fullName>
        <ecNumber evidence="2">3.1.-.-</ecNumber>
    </submittedName>
</protein>
<accession>A0ABW0ZKR7</accession>
<evidence type="ECO:0000313" key="2">
    <source>
        <dbReference type="EMBL" id="MFC5729663.1"/>
    </source>
</evidence>
<comment type="caution">
    <text evidence="2">The sequence shown here is derived from an EMBL/GenBank/DDBJ whole genome shotgun (WGS) entry which is preliminary data.</text>
</comment>
<dbReference type="SUPFAM" id="SSF52266">
    <property type="entry name" value="SGNH hydrolase"/>
    <property type="match status" value="1"/>
</dbReference>
<dbReference type="PANTHER" id="PTHR37981:SF1">
    <property type="entry name" value="SGNH HYDROLASE-TYPE ESTERASE DOMAIN-CONTAINING PROTEIN"/>
    <property type="match status" value="1"/>
</dbReference>
<dbReference type="Gene3D" id="3.40.50.1110">
    <property type="entry name" value="SGNH hydrolase"/>
    <property type="match status" value="1"/>
</dbReference>
<dbReference type="EMBL" id="JBHSNS010000005">
    <property type="protein sequence ID" value="MFC5729663.1"/>
    <property type="molecule type" value="Genomic_DNA"/>
</dbReference>
<dbReference type="EC" id="3.1.-.-" evidence="2"/>
<reference evidence="3" key="1">
    <citation type="journal article" date="2019" name="Int. J. Syst. Evol. Microbiol.">
        <title>The Global Catalogue of Microorganisms (GCM) 10K type strain sequencing project: providing services to taxonomists for standard genome sequencing and annotation.</title>
        <authorList>
            <consortium name="The Broad Institute Genomics Platform"/>
            <consortium name="The Broad Institute Genome Sequencing Center for Infectious Disease"/>
            <person name="Wu L."/>
            <person name="Ma J."/>
        </authorList>
    </citation>
    <scope>NUCLEOTIDE SEQUENCE [LARGE SCALE GENOMIC DNA]</scope>
    <source>
        <strain evidence="3">YIM 94188</strain>
    </source>
</reference>
<dbReference type="GO" id="GO:0016787">
    <property type="term" value="F:hydrolase activity"/>
    <property type="evidence" value="ECO:0007669"/>
    <property type="project" value="UniProtKB-KW"/>
</dbReference>